<evidence type="ECO:0000313" key="2">
    <source>
        <dbReference type="EMBL" id="KAA6384842.1"/>
    </source>
</evidence>
<reference evidence="2 3" key="1">
    <citation type="submission" date="2019-03" db="EMBL/GenBank/DDBJ databases">
        <title>Single cell metagenomics reveals metabolic interactions within the superorganism composed of flagellate Streblomastix strix and complex community of Bacteroidetes bacteria on its surface.</title>
        <authorList>
            <person name="Treitli S.C."/>
            <person name="Kolisko M."/>
            <person name="Husnik F."/>
            <person name="Keeling P."/>
            <person name="Hampl V."/>
        </authorList>
    </citation>
    <scope>NUCLEOTIDE SEQUENCE [LARGE SCALE GENOMIC DNA]</scope>
    <source>
        <strain evidence="2">ST1C</strain>
    </source>
</reference>
<feature type="region of interest" description="Disordered" evidence="1">
    <location>
        <begin position="112"/>
        <end position="175"/>
    </location>
</feature>
<feature type="compositionally biased region" description="Basic and acidic residues" evidence="1">
    <location>
        <begin position="152"/>
        <end position="161"/>
    </location>
</feature>
<dbReference type="Proteomes" id="UP000324800">
    <property type="component" value="Unassembled WGS sequence"/>
</dbReference>
<sequence>MFRQDIKEFASSVPSDQKRLQYSSFRHQEMESINIINNENQTGSLNNRKARNLDPDYSPPRSQKRYVRRTKQTIKSRRLQTKREDFSTDMSSDELESNNRLILTTLQQPTAKIHVNNKRTRINSNRCSQSNIEDGTSMGSSSYPPPSSSSEEDQRRADRSNDNSSTVARQDKVYRTGKREYSIPSAWLEQRNSGIRNIINQEKFETSSKKDMLFPDGLKARKERRFAKKILRILNVSKGAIDNILCGQRYNIQRRNYYANGKTQEMDLNQSLHNTLFIIIETTYHYNRGTSLIHFCEHFSKLSTSVSQWTLFNTLTHIRYRFNEQPKAPIYQESDFSTHDRQTEIRRHMKRGNTIRLFERKGSNRNLTNIELLTKLTSFLMTICSMRPAEIEGISLRLPVICEKTNKVDLRLQPKTKSGLHPHKLPKTRDRIICPRATFFDWLKRIDNKQGRSIRENKYGALWWNEDITVPAKRGQISFRLKKLLDVMGIKGKQVYSF</sequence>
<organism evidence="2 3">
    <name type="scientific">Streblomastix strix</name>
    <dbReference type="NCBI Taxonomy" id="222440"/>
    <lineage>
        <taxon>Eukaryota</taxon>
        <taxon>Metamonada</taxon>
        <taxon>Preaxostyla</taxon>
        <taxon>Oxymonadida</taxon>
        <taxon>Streblomastigidae</taxon>
        <taxon>Streblomastix</taxon>
    </lineage>
</organism>
<dbReference type="AlphaFoldDB" id="A0A5J4VQE6"/>
<evidence type="ECO:0008006" key="4">
    <source>
        <dbReference type="Google" id="ProtNLM"/>
    </source>
</evidence>
<dbReference type="OrthoDB" id="7699712at2759"/>
<feature type="compositionally biased region" description="Polar residues" evidence="1">
    <location>
        <begin position="122"/>
        <end position="139"/>
    </location>
</feature>
<protein>
    <recommendedName>
        <fullName evidence="4">Tyr recombinase domain-containing protein</fullName>
    </recommendedName>
</protein>
<comment type="caution">
    <text evidence="2">The sequence shown here is derived from an EMBL/GenBank/DDBJ whole genome shotgun (WGS) entry which is preliminary data.</text>
</comment>
<proteinExistence type="predicted"/>
<gene>
    <name evidence="2" type="ORF">EZS28_019631</name>
</gene>
<name>A0A5J4VQE6_9EUKA</name>
<evidence type="ECO:0000313" key="3">
    <source>
        <dbReference type="Proteomes" id="UP000324800"/>
    </source>
</evidence>
<feature type="region of interest" description="Disordered" evidence="1">
    <location>
        <begin position="37"/>
        <end position="95"/>
    </location>
</feature>
<evidence type="ECO:0000256" key="1">
    <source>
        <dbReference type="SAM" id="MobiDB-lite"/>
    </source>
</evidence>
<accession>A0A5J4VQE6</accession>
<dbReference type="EMBL" id="SNRW01005549">
    <property type="protein sequence ID" value="KAA6384842.1"/>
    <property type="molecule type" value="Genomic_DNA"/>
</dbReference>
<feature type="compositionally biased region" description="Basic residues" evidence="1">
    <location>
        <begin position="62"/>
        <end position="80"/>
    </location>
</feature>